<dbReference type="InterPro" id="IPR052892">
    <property type="entry name" value="NA-targeting_endonuclease"/>
</dbReference>
<dbReference type="SMART" id="SM00507">
    <property type="entry name" value="HNHc"/>
    <property type="match status" value="1"/>
</dbReference>
<dbReference type="PANTHER" id="PTHR33877:SF2">
    <property type="entry name" value="OS07G0170200 PROTEIN"/>
    <property type="match status" value="1"/>
</dbReference>
<dbReference type="InterPro" id="IPR002711">
    <property type="entry name" value="HNH"/>
</dbReference>
<feature type="domain" description="HNH nuclease" evidence="1">
    <location>
        <begin position="68"/>
        <end position="126"/>
    </location>
</feature>
<dbReference type="Gene3D" id="1.10.30.50">
    <property type="match status" value="1"/>
</dbReference>
<dbReference type="PANTHER" id="PTHR33877">
    <property type="entry name" value="SLL1193 PROTEIN"/>
    <property type="match status" value="1"/>
</dbReference>
<evidence type="ECO:0000259" key="1">
    <source>
        <dbReference type="SMART" id="SM00507"/>
    </source>
</evidence>
<dbReference type="RefSeq" id="WP_344671683.1">
    <property type="nucleotide sequence ID" value="NZ_BAAAQN010000089.1"/>
</dbReference>
<name>A0ABP5H711_9ACTN</name>
<keyword evidence="3" id="KW-1185">Reference proteome</keyword>
<gene>
    <name evidence="2" type="ORF">GCM10009839_87610</name>
</gene>
<protein>
    <recommendedName>
        <fullName evidence="1">HNH nuclease domain-containing protein</fullName>
    </recommendedName>
</protein>
<dbReference type="InterPro" id="IPR003615">
    <property type="entry name" value="HNH_nuc"/>
</dbReference>
<accession>A0ABP5H711</accession>
<reference evidence="3" key="1">
    <citation type="journal article" date="2019" name="Int. J. Syst. Evol. Microbiol.">
        <title>The Global Catalogue of Microorganisms (GCM) 10K type strain sequencing project: providing services to taxonomists for standard genome sequencing and annotation.</title>
        <authorList>
            <consortium name="The Broad Institute Genomics Platform"/>
            <consortium name="The Broad Institute Genome Sequencing Center for Infectious Disease"/>
            <person name="Wu L."/>
            <person name="Ma J."/>
        </authorList>
    </citation>
    <scope>NUCLEOTIDE SEQUENCE [LARGE SCALE GENOMIC DNA]</scope>
    <source>
        <strain evidence="3">JCM 16014</strain>
    </source>
</reference>
<organism evidence="2 3">
    <name type="scientific">Catenulispora yoronensis</name>
    <dbReference type="NCBI Taxonomy" id="450799"/>
    <lineage>
        <taxon>Bacteria</taxon>
        <taxon>Bacillati</taxon>
        <taxon>Actinomycetota</taxon>
        <taxon>Actinomycetes</taxon>
        <taxon>Catenulisporales</taxon>
        <taxon>Catenulisporaceae</taxon>
        <taxon>Catenulispora</taxon>
    </lineage>
</organism>
<comment type="caution">
    <text evidence="2">The sequence shown here is derived from an EMBL/GenBank/DDBJ whole genome shotgun (WGS) entry which is preliminary data.</text>
</comment>
<proteinExistence type="predicted"/>
<evidence type="ECO:0000313" key="3">
    <source>
        <dbReference type="Proteomes" id="UP001500751"/>
    </source>
</evidence>
<sequence>MERLADEVFYIMFLNRSALLNLNLYLAGYVQQLSLDFETEDGDDGGTVDLHKLLKREGVLRRKSPPEWARRAVFFRDRGCCVACHRDLTGLLSLLSKKNFDHMVPLAQGGLNDITNLQLLCDKCNLEKSDKTVATSSQYQLWYG</sequence>
<dbReference type="CDD" id="cd00085">
    <property type="entry name" value="HNHc"/>
    <property type="match status" value="1"/>
</dbReference>
<dbReference type="Pfam" id="PF01844">
    <property type="entry name" value="HNH"/>
    <property type="match status" value="1"/>
</dbReference>
<dbReference type="EMBL" id="BAAAQN010000089">
    <property type="protein sequence ID" value="GAA2062869.1"/>
    <property type="molecule type" value="Genomic_DNA"/>
</dbReference>
<evidence type="ECO:0000313" key="2">
    <source>
        <dbReference type="EMBL" id="GAA2062869.1"/>
    </source>
</evidence>
<dbReference type="Proteomes" id="UP001500751">
    <property type="component" value="Unassembled WGS sequence"/>
</dbReference>